<dbReference type="InterPro" id="IPR004500">
    <property type="entry name" value="Pro-tRNA-synth_IIa_bac-type"/>
</dbReference>
<dbReference type="GO" id="GO:0004827">
    <property type="term" value="F:proline-tRNA ligase activity"/>
    <property type="evidence" value="ECO:0007669"/>
    <property type="project" value="UniProtKB-EC"/>
</dbReference>
<gene>
    <name evidence="10" type="primary">proS</name>
    <name evidence="12" type="ORF">V3851_08675</name>
</gene>
<evidence type="ECO:0000256" key="3">
    <source>
        <dbReference type="ARBA" id="ARBA00022490"/>
    </source>
</evidence>
<evidence type="ECO:0000313" key="12">
    <source>
        <dbReference type="EMBL" id="MEF2965901.1"/>
    </source>
</evidence>
<protein>
    <recommendedName>
        <fullName evidence="10">Proline--tRNA ligase</fullName>
        <ecNumber evidence="10">6.1.1.15</ecNumber>
    </recommendedName>
    <alternativeName>
        <fullName evidence="10">Prolyl-tRNA synthetase</fullName>
        <shortName evidence="10">ProRS</shortName>
    </alternativeName>
</protein>
<comment type="function">
    <text evidence="10">Catalyzes the attachment of proline to tRNA(Pro) in a two-step reaction: proline is first activated by ATP to form Pro-AMP and then transferred to the acceptor end of tRNA(Pro). As ProRS can inadvertently accommodate and process non-cognate amino acids such as alanine and cysteine, to avoid such errors it has two additional distinct editing activities against alanine. One activity is designated as 'pretransfer' editing and involves the tRNA(Pro)-independent hydrolysis of activated Ala-AMP. The other activity is designated 'posttransfer' editing and involves deacylation of mischarged Ala-tRNA(Pro). The misacylated Cys-tRNA(Pro) is not edited by ProRS.</text>
</comment>
<comment type="domain">
    <text evidence="10">Consists of three domains: the N-terminal catalytic domain, the editing domain and the C-terminal anticodon-binding domain.</text>
</comment>
<dbReference type="NCBIfam" id="TIGR00409">
    <property type="entry name" value="proS_fam_II"/>
    <property type="match status" value="1"/>
</dbReference>
<dbReference type="InterPro" id="IPR002316">
    <property type="entry name" value="Pro-tRNA-ligase_IIa"/>
</dbReference>
<dbReference type="InterPro" id="IPR007214">
    <property type="entry name" value="YbaK/aa-tRNA-synth-assoc-dom"/>
</dbReference>
<dbReference type="EC" id="6.1.1.15" evidence="10"/>
<name>A0ABU7VQ65_9BACL</name>
<comment type="similarity">
    <text evidence="10">Belongs to the class-II aminoacyl-tRNA synthetase family. ProS type 1 subfamily.</text>
</comment>
<dbReference type="PANTHER" id="PTHR42753:SF2">
    <property type="entry name" value="PROLINE--TRNA LIGASE"/>
    <property type="match status" value="1"/>
</dbReference>
<comment type="caution">
    <text evidence="12">The sequence shown here is derived from an EMBL/GenBank/DDBJ whole genome shotgun (WGS) entry which is preliminary data.</text>
</comment>
<evidence type="ECO:0000256" key="5">
    <source>
        <dbReference type="ARBA" id="ARBA00022741"/>
    </source>
</evidence>
<evidence type="ECO:0000259" key="11">
    <source>
        <dbReference type="PROSITE" id="PS50862"/>
    </source>
</evidence>
<dbReference type="Gene3D" id="3.40.50.800">
    <property type="entry name" value="Anticodon-binding domain"/>
    <property type="match status" value="1"/>
</dbReference>
<dbReference type="EMBL" id="JAZHPZ010000003">
    <property type="protein sequence ID" value="MEF2965901.1"/>
    <property type="molecule type" value="Genomic_DNA"/>
</dbReference>
<dbReference type="RefSeq" id="WP_331846127.1">
    <property type="nucleotide sequence ID" value="NZ_JAZHPZ010000003.1"/>
</dbReference>
<comment type="subunit">
    <text evidence="2 10">Homodimer.</text>
</comment>
<dbReference type="InterPro" id="IPR050062">
    <property type="entry name" value="Pro-tRNA_synthetase"/>
</dbReference>
<dbReference type="HAMAP" id="MF_01569">
    <property type="entry name" value="Pro_tRNA_synth_type1"/>
    <property type="match status" value="1"/>
</dbReference>
<dbReference type="SUPFAM" id="SSF55826">
    <property type="entry name" value="YbaK/ProRS associated domain"/>
    <property type="match status" value="1"/>
</dbReference>
<organism evidence="12 13">
    <name type="scientific">Paenibacillus haidiansis</name>
    <dbReference type="NCBI Taxonomy" id="1574488"/>
    <lineage>
        <taxon>Bacteria</taxon>
        <taxon>Bacillati</taxon>
        <taxon>Bacillota</taxon>
        <taxon>Bacilli</taxon>
        <taxon>Bacillales</taxon>
        <taxon>Paenibacillaceae</taxon>
        <taxon>Paenibacillus</taxon>
    </lineage>
</organism>
<evidence type="ECO:0000256" key="8">
    <source>
        <dbReference type="ARBA" id="ARBA00023146"/>
    </source>
</evidence>
<dbReference type="InterPro" id="IPR033730">
    <property type="entry name" value="ProRS_core_prok"/>
</dbReference>
<evidence type="ECO:0000256" key="2">
    <source>
        <dbReference type="ARBA" id="ARBA00011738"/>
    </source>
</evidence>
<dbReference type="SUPFAM" id="SSF55681">
    <property type="entry name" value="Class II aaRS and biotin synthetases"/>
    <property type="match status" value="1"/>
</dbReference>
<evidence type="ECO:0000256" key="6">
    <source>
        <dbReference type="ARBA" id="ARBA00022840"/>
    </source>
</evidence>
<dbReference type="Pfam" id="PF00587">
    <property type="entry name" value="tRNA-synt_2b"/>
    <property type="match status" value="1"/>
</dbReference>
<dbReference type="CDD" id="cd00861">
    <property type="entry name" value="ProRS_anticodon_short"/>
    <property type="match status" value="1"/>
</dbReference>
<dbReference type="NCBIfam" id="NF006625">
    <property type="entry name" value="PRK09194.1"/>
    <property type="match status" value="1"/>
</dbReference>
<dbReference type="CDD" id="cd00779">
    <property type="entry name" value="ProRS_core_prok"/>
    <property type="match status" value="1"/>
</dbReference>
<evidence type="ECO:0000256" key="9">
    <source>
        <dbReference type="ARBA" id="ARBA00047671"/>
    </source>
</evidence>
<proteinExistence type="inferred from homology"/>
<comment type="subcellular location">
    <subcellularLocation>
        <location evidence="1 10">Cytoplasm</location>
    </subcellularLocation>
</comment>
<reference evidence="12 13" key="1">
    <citation type="submission" date="2024-02" db="EMBL/GenBank/DDBJ databases">
        <title>A nitrogen-fixing paenibacillus bacterium.</title>
        <authorList>
            <person name="Zhang W.L."/>
            <person name="Chen S.F."/>
        </authorList>
    </citation>
    <scope>NUCLEOTIDE SEQUENCE [LARGE SCALE GENOMIC DNA]</scope>
    <source>
        <strain evidence="12 13">M1</strain>
    </source>
</reference>
<keyword evidence="6 10" id="KW-0067">ATP-binding</keyword>
<accession>A0ABU7VQ65</accession>
<dbReference type="Pfam" id="PF04073">
    <property type="entry name" value="tRNA_edit"/>
    <property type="match status" value="1"/>
</dbReference>
<dbReference type="PROSITE" id="PS50862">
    <property type="entry name" value="AA_TRNA_LIGASE_II"/>
    <property type="match status" value="1"/>
</dbReference>
<evidence type="ECO:0000256" key="10">
    <source>
        <dbReference type="HAMAP-Rule" id="MF_01569"/>
    </source>
</evidence>
<dbReference type="InterPro" id="IPR004154">
    <property type="entry name" value="Anticodon-bd"/>
</dbReference>
<dbReference type="Gene3D" id="3.30.930.10">
    <property type="entry name" value="Bira Bifunctional Protein, Domain 2"/>
    <property type="match status" value="2"/>
</dbReference>
<dbReference type="SUPFAM" id="SSF52954">
    <property type="entry name" value="Class II aaRS ABD-related"/>
    <property type="match status" value="1"/>
</dbReference>
<sequence>MHQSQLLLNTLREAPGDAEAVSHQLLLRTGLIRQLAAGIYTYLPLGRRVLRKAEQIVREEMDRAGAQELLMPALQPAELWQESGRYEVYGPELIRLSDRHGREFALGPTHEEVITTLVKQEISSYRRLPVTLYQIQTKYRDERRPRFGLLRGREFQMKDAYSFDPDWEGLDRSYWSMYHAYHRIFERCGLNFRPVEADAGAIGGEGGTLEFMALADIGEDTIATCTCCGYAANLEKAESGTVLASAGEAGVGAAGGYSANESGKPQPEKFHTPGIKTIGQLTEAFGIRASDILKTVMFMADGEPVAVVIRGDQEINELKVKNYLGANEFEIADPEAVQALTGVPVGFVGPYGLNLPVLFDHTAAEMEQGIAGANEPDYHYRYLVPGRDLELTRVGDFRTVQEGDPCPRCAEGVLKFHRGIEIGHVFKLGTKYSEKLGATYLDASGRAQPMIMGCYGIGVSRILSAAIEQNHDEHGIIWPLALAPYQVHVIPVSAKDETQMALALDLYEKLQAERVEVLLDDRNERAGVKFKDADLIGLPLRIVIGKDAAQGRIEWAERRDPAAKMLLTAEEAVERVLEAVAGK</sequence>
<comment type="catalytic activity">
    <reaction evidence="9 10">
        <text>tRNA(Pro) + L-proline + ATP = L-prolyl-tRNA(Pro) + AMP + diphosphate</text>
        <dbReference type="Rhea" id="RHEA:14305"/>
        <dbReference type="Rhea" id="RHEA-COMP:9700"/>
        <dbReference type="Rhea" id="RHEA-COMP:9702"/>
        <dbReference type="ChEBI" id="CHEBI:30616"/>
        <dbReference type="ChEBI" id="CHEBI:33019"/>
        <dbReference type="ChEBI" id="CHEBI:60039"/>
        <dbReference type="ChEBI" id="CHEBI:78442"/>
        <dbReference type="ChEBI" id="CHEBI:78532"/>
        <dbReference type="ChEBI" id="CHEBI:456215"/>
        <dbReference type="EC" id="6.1.1.15"/>
    </reaction>
</comment>
<dbReference type="InterPro" id="IPR002314">
    <property type="entry name" value="aa-tRNA-synt_IIb"/>
</dbReference>
<keyword evidence="5 10" id="KW-0547">Nucleotide-binding</keyword>
<dbReference type="CDD" id="cd04334">
    <property type="entry name" value="ProRS-INS"/>
    <property type="match status" value="1"/>
</dbReference>
<evidence type="ECO:0000256" key="7">
    <source>
        <dbReference type="ARBA" id="ARBA00022917"/>
    </source>
</evidence>
<dbReference type="PANTHER" id="PTHR42753">
    <property type="entry name" value="MITOCHONDRIAL RIBOSOME PROTEIN L39/PROLYL-TRNA LIGASE FAMILY MEMBER"/>
    <property type="match status" value="1"/>
</dbReference>
<dbReference type="Pfam" id="PF03129">
    <property type="entry name" value="HGTP_anticodon"/>
    <property type="match status" value="1"/>
</dbReference>
<keyword evidence="7 10" id="KW-0648">Protein biosynthesis</keyword>
<dbReference type="InterPro" id="IPR045864">
    <property type="entry name" value="aa-tRNA-synth_II/BPL/LPL"/>
</dbReference>
<feature type="domain" description="Aminoacyl-transfer RNA synthetases class-II family profile" evidence="11">
    <location>
        <begin position="38"/>
        <end position="479"/>
    </location>
</feature>
<dbReference type="Proteomes" id="UP001306950">
    <property type="component" value="Unassembled WGS sequence"/>
</dbReference>
<keyword evidence="3 10" id="KW-0963">Cytoplasm</keyword>
<keyword evidence="13" id="KW-1185">Reference proteome</keyword>
<dbReference type="Gene3D" id="3.90.960.10">
    <property type="entry name" value="YbaK/aminoacyl-tRNA synthetase-associated domain"/>
    <property type="match status" value="1"/>
</dbReference>
<evidence type="ECO:0000313" key="13">
    <source>
        <dbReference type="Proteomes" id="UP001306950"/>
    </source>
</evidence>
<dbReference type="InterPro" id="IPR036754">
    <property type="entry name" value="YbaK/aa-tRNA-synt-asso_dom_sf"/>
</dbReference>
<dbReference type="InterPro" id="IPR006195">
    <property type="entry name" value="aa-tRNA-synth_II"/>
</dbReference>
<dbReference type="InterPro" id="IPR023717">
    <property type="entry name" value="Pro-tRNA-Synthase_IIa_type1"/>
</dbReference>
<keyword evidence="8 10" id="KW-0030">Aminoacyl-tRNA synthetase</keyword>
<evidence type="ECO:0000256" key="4">
    <source>
        <dbReference type="ARBA" id="ARBA00022598"/>
    </source>
</evidence>
<dbReference type="PRINTS" id="PR01046">
    <property type="entry name" value="TRNASYNTHPRO"/>
</dbReference>
<dbReference type="InterPro" id="IPR036621">
    <property type="entry name" value="Anticodon-bd_dom_sf"/>
</dbReference>
<keyword evidence="4 10" id="KW-0436">Ligase</keyword>
<dbReference type="InterPro" id="IPR044140">
    <property type="entry name" value="ProRS_anticodon_short"/>
</dbReference>
<evidence type="ECO:0000256" key="1">
    <source>
        <dbReference type="ARBA" id="ARBA00004496"/>
    </source>
</evidence>